<dbReference type="OrthoDB" id="10371158at2759"/>
<gene>
    <name evidence="2" type="ORF">PGUG_01210</name>
</gene>
<dbReference type="EMBL" id="CH408156">
    <property type="protein sequence ID" value="EDK37112.2"/>
    <property type="molecule type" value="Genomic_DNA"/>
</dbReference>
<dbReference type="HOGENOM" id="CLU_708069_0_0_1"/>
<name>A5DD59_PICGU</name>
<dbReference type="GeneID" id="5128365"/>
<feature type="transmembrane region" description="Helical" evidence="1">
    <location>
        <begin position="106"/>
        <end position="123"/>
    </location>
</feature>
<dbReference type="AlphaFoldDB" id="A5DD59"/>
<dbReference type="Proteomes" id="UP000001997">
    <property type="component" value="Unassembled WGS sequence"/>
</dbReference>
<organism evidence="2 3">
    <name type="scientific">Meyerozyma guilliermondii (strain ATCC 6260 / CBS 566 / DSM 6381 / JCM 1539 / NBRC 10279 / NRRL Y-324)</name>
    <name type="common">Yeast</name>
    <name type="synonym">Candida guilliermondii</name>
    <dbReference type="NCBI Taxonomy" id="294746"/>
    <lineage>
        <taxon>Eukaryota</taxon>
        <taxon>Fungi</taxon>
        <taxon>Dikarya</taxon>
        <taxon>Ascomycota</taxon>
        <taxon>Saccharomycotina</taxon>
        <taxon>Pichiomycetes</taxon>
        <taxon>Debaryomycetaceae</taxon>
        <taxon>Meyerozyma</taxon>
    </lineage>
</organism>
<dbReference type="KEGG" id="pgu:PGUG_01210"/>
<reference evidence="2" key="1">
    <citation type="submission" date="2005-03" db="EMBL/GenBank/DDBJ databases">
        <authorList>
            <person name="Giovannoni S.J."/>
            <person name="Cho J.-C."/>
            <person name="Ferriera S."/>
            <person name="Johnson J."/>
            <person name="Kravitz S."/>
            <person name="Halpern A."/>
            <person name="Remington K."/>
            <person name="Beeson K."/>
            <person name="Tran B."/>
            <person name="Rogers Y.-H."/>
            <person name="Friedman R."/>
            <person name="Venter J.C."/>
        </authorList>
    </citation>
    <scope>NUCLEOTIDE SEQUENCE</scope>
    <source>
        <strain evidence="2">ATCC 6260</strain>
    </source>
</reference>
<evidence type="ECO:0000313" key="2">
    <source>
        <dbReference type="EMBL" id="EDK37112.2"/>
    </source>
</evidence>
<dbReference type="eggNOG" id="ENOG502RQET">
    <property type="taxonomic scope" value="Eukaryota"/>
</dbReference>
<dbReference type="InParanoid" id="A5DD59"/>
<evidence type="ECO:0000313" key="3">
    <source>
        <dbReference type="Proteomes" id="UP000001997"/>
    </source>
</evidence>
<accession>A5DD59</accession>
<reference evidence="2" key="2">
    <citation type="journal article" date="2009" name="Nature">
        <title>Evolution of pathogenicity and sexual reproduction in eight Candida genomes.</title>
        <authorList>
            <person name="Butler G."/>
            <person name="Rasmussen M.D."/>
            <person name="Lin M.F."/>
            <person name="Santos M.A."/>
            <person name="Sakthikumar S."/>
            <person name="Munro C.A."/>
            <person name="Rheinbay E."/>
            <person name="Grabherr M."/>
            <person name="Forche A."/>
            <person name="Reedy J.L."/>
            <person name="Agrafioti I."/>
            <person name="Arnaud M.B."/>
            <person name="Bates S."/>
            <person name="Brown A.J."/>
            <person name="Brunke S."/>
            <person name="Costanzo M.C."/>
            <person name="Fitzpatrick D.A."/>
            <person name="de Groot P.W."/>
            <person name="Harris D."/>
            <person name="Hoyer L.L."/>
            <person name="Hube B."/>
            <person name="Klis F.M."/>
            <person name="Kodira C."/>
            <person name="Lennard N."/>
            <person name="Logue M.E."/>
            <person name="Martin R."/>
            <person name="Neiman A.M."/>
            <person name="Nikolaou E."/>
            <person name="Quail M.A."/>
            <person name="Quinn J."/>
            <person name="Santos M.C."/>
            <person name="Schmitzberger F.F."/>
            <person name="Sherlock G."/>
            <person name="Shah P."/>
            <person name="Silverstein K.A."/>
            <person name="Skrzypek M.S."/>
            <person name="Soll D."/>
            <person name="Staggs R."/>
            <person name="Stansfield I."/>
            <person name="Stumpf M.P."/>
            <person name="Sudbery P.E."/>
            <person name="Srikantha T."/>
            <person name="Zeng Q."/>
            <person name="Berman J."/>
            <person name="Berriman M."/>
            <person name="Heitman J."/>
            <person name="Gow N.A."/>
            <person name="Lorenz M.C."/>
            <person name="Birren B.W."/>
            <person name="Kellis M."/>
            <person name="Cuomo C.A."/>
        </authorList>
    </citation>
    <scope>NUCLEOTIDE SEQUENCE [LARGE SCALE GENOMIC DNA]</scope>
    <source>
        <strain evidence="2">ATCC 6260</strain>
    </source>
</reference>
<feature type="transmembrane region" description="Helical" evidence="1">
    <location>
        <begin position="216"/>
        <end position="236"/>
    </location>
</feature>
<keyword evidence="1" id="KW-0472">Membrane</keyword>
<evidence type="ECO:0000256" key="1">
    <source>
        <dbReference type="SAM" id="Phobius"/>
    </source>
</evidence>
<keyword evidence="1" id="KW-1133">Transmembrane helix</keyword>
<sequence length="369" mass="42763">MEGGYFLNSLHRKAKTMTLNIHLSNEEDGLYQGIAFESKSSLSDILNTGGKLNLTDYSSDQLITLLKTSVEKAQFNSTDSYSFNSADHRGPSLHYAHYDQRQKLEVSLPVYLIAFMALLFLYVRRRQAYRYLFKFSKLSKIIYAYFAVKLVFSLVYFVFLVAVFEFEYKKVRSPWVFFTYSVLRAFLSVTPYMLLALFSFGYGVKFFTLEKEKYALAKSAIMTILFSVSSFGSIFEEYVYVTTDNQSRFQYLDNDSVLEIVSVVARVAAVLLLAFSMYRTYKDTEEYPLVKKSAAIVTAVYFLKPMVSFPAPEDVFRFVMHLFLPDEYYGYSVPDIVELFALPFLMYIWRDVDGDYVEVKDIEMESSES</sequence>
<dbReference type="OMA" id="FNSADHR"/>
<keyword evidence="3" id="KW-1185">Reference proteome</keyword>
<dbReference type="RefSeq" id="XP_001485539.2">
    <property type="nucleotide sequence ID" value="XM_001485489.1"/>
</dbReference>
<feature type="transmembrane region" description="Helical" evidence="1">
    <location>
        <begin position="184"/>
        <end position="204"/>
    </location>
</feature>
<dbReference type="VEuPathDB" id="FungiDB:PGUG_01210"/>
<protein>
    <submittedName>
        <fullName evidence="2">Uncharacterized protein</fullName>
    </submittedName>
</protein>
<feature type="transmembrane region" description="Helical" evidence="1">
    <location>
        <begin position="256"/>
        <end position="277"/>
    </location>
</feature>
<proteinExistence type="predicted"/>
<keyword evidence="1" id="KW-0812">Transmembrane</keyword>
<feature type="transmembrane region" description="Helical" evidence="1">
    <location>
        <begin position="143"/>
        <end position="164"/>
    </location>
</feature>